<accession>A0A1G4QX44</accession>
<protein>
    <recommendedName>
        <fullName evidence="4">Cytochrome b561</fullName>
    </recommendedName>
</protein>
<gene>
    <name evidence="2" type="ORF">SAMN02927928_1577</name>
</gene>
<sequence>MLRFIREIILLVVHFAYSALLTVGICVGVTLHTYGLQYRFTPEFAGKLHSYINFGLVVGALYCLIILCYLLTRRSLETRGDEPWNNTDNLG</sequence>
<keyword evidence="1" id="KW-0812">Transmembrane</keyword>
<dbReference type="Proteomes" id="UP000199150">
    <property type="component" value="Unassembled WGS sequence"/>
</dbReference>
<evidence type="ECO:0000313" key="3">
    <source>
        <dbReference type="Proteomes" id="UP000199150"/>
    </source>
</evidence>
<keyword evidence="3" id="KW-1185">Reference proteome</keyword>
<evidence type="ECO:0008006" key="4">
    <source>
        <dbReference type="Google" id="ProtNLM"/>
    </source>
</evidence>
<dbReference type="RefSeq" id="WP_139159629.1">
    <property type="nucleotide sequence ID" value="NZ_CBCRYE010000001.1"/>
</dbReference>
<name>A0A1G4QX44_9CAUL</name>
<evidence type="ECO:0000256" key="1">
    <source>
        <dbReference type="SAM" id="Phobius"/>
    </source>
</evidence>
<dbReference type="OrthoDB" id="7173536at2"/>
<feature type="transmembrane region" description="Helical" evidence="1">
    <location>
        <begin position="51"/>
        <end position="71"/>
    </location>
</feature>
<dbReference type="EMBL" id="FMTS01000001">
    <property type="protein sequence ID" value="SCW48987.1"/>
    <property type="molecule type" value="Genomic_DNA"/>
</dbReference>
<dbReference type="STRING" id="260084.SAMN02927928_1577"/>
<feature type="transmembrane region" description="Helical" evidence="1">
    <location>
        <begin position="9"/>
        <end position="31"/>
    </location>
</feature>
<evidence type="ECO:0000313" key="2">
    <source>
        <dbReference type="EMBL" id="SCW48987.1"/>
    </source>
</evidence>
<organism evidence="2 3">
    <name type="scientific">Asticcacaulis taihuensis</name>
    <dbReference type="NCBI Taxonomy" id="260084"/>
    <lineage>
        <taxon>Bacteria</taxon>
        <taxon>Pseudomonadati</taxon>
        <taxon>Pseudomonadota</taxon>
        <taxon>Alphaproteobacteria</taxon>
        <taxon>Caulobacterales</taxon>
        <taxon>Caulobacteraceae</taxon>
        <taxon>Asticcacaulis</taxon>
    </lineage>
</organism>
<keyword evidence="1" id="KW-0472">Membrane</keyword>
<proteinExistence type="predicted"/>
<dbReference type="AlphaFoldDB" id="A0A1G4QX44"/>
<reference evidence="3" key="1">
    <citation type="submission" date="2016-10" db="EMBL/GenBank/DDBJ databases">
        <authorList>
            <person name="Varghese N."/>
            <person name="Submissions S."/>
        </authorList>
    </citation>
    <scope>NUCLEOTIDE SEQUENCE [LARGE SCALE GENOMIC DNA]</scope>
    <source>
        <strain evidence="3">CGMCC 1.3431</strain>
    </source>
</reference>
<keyword evidence="1" id="KW-1133">Transmembrane helix</keyword>